<dbReference type="Proteomes" id="UP001596004">
    <property type="component" value="Unassembled WGS sequence"/>
</dbReference>
<evidence type="ECO:0000313" key="6">
    <source>
        <dbReference type="EMBL" id="MFC4533199.1"/>
    </source>
</evidence>
<dbReference type="EMBL" id="JBHSFP010000014">
    <property type="protein sequence ID" value="MFC4533199.1"/>
    <property type="molecule type" value="Genomic_DNA"/>
</dbReference>
<protein>
    <submittedName>
        <fullName evidence="6">Nucleotide disphospho-sugar-binding domain-containing protein</fullName>
    </submittedName>
</protein>
<keyword evidence="2" id="KW-0328">Glycosyltransferase</keyword>
<dbReference type="InterPro" id="IPR002213">
    <property type="entry name" value="UDP_glucos_trans"/>
</dbReference>
<dbReference type="InterPro" id="IPR048284">
    <property type="entry name" value="EryCIII-like_N"/>
</dbReference>
<feature type="domain" description="Erythromycin biosynthesis protein CIII-like C-terminal" evidence="4">
    <location>
        <begin position="247"/>
        <end position="389"/>
    </location>
</feature>
<comment type="caution">
    <text evidence="6">The sequence shown here is derived from an EMBL/GenBank/DDBJ whole genome shotgun (WGS) entry which is preliminary data.</text>
</comment>
<name>A0ABV9CJ08_9ACTN</name>
<evidence type="ECO:0000256" key="1">
    <source>
        <dbReference type="ARBA" id="ARBA00006962"/>
    </source>
</evidence>
<keyword evidence="7" id="KW-1185">Reference proteome</keyword>
<evidence type="ECO:0000259" key="4">
    <source>
        <dbReference type="Pfam" id="PF06722"/>
    </source>
</evidence>
<feature type="domain" description="Erythromycin biosynthesis protein CIII-like N-terminal" evidence="5">
    <location>
        <begin position="22"/>
        <end position="231"/>
    </location>
</feature>
<evidence type="ECO:0000256" key="2">
    <source>
        <dbReference type="ARBA" id="ARBA00022676"/>
    </source>
</evidence>
<dbReference type="Pfam" id="PF21036">
    <property type="entry name" value="EryCIII-like_N"/>
    <property type="match status" value="1"/>
</dbReference>
<dbReference type="PANTHER" id="PTHR48050">
    <property type="entry name" value="STEROL 3-BETA-GLUCOSYLTRANSFERASE"/>
    <property type="match status" value="1"/>
</dbReference>
<accession>A0ABV9CJ08</accession>
<gene>
    <name evidence="6" type="ORF">ACFO60_20700</name>
</gene>
<proteinExistence type="inferred from homology"/>
<dbReference type="InterPro" id="IPR010610">
    <property type="entry name" value="EryCIII-like_C"/>
</dbReference>
<sequence length="396" mass="43251">MKVQFMTWGWKTHLFPLVPLAWAFRLAGHDVRVVSQPTLVPTITEAGLPAVPAGPPLDMSLLHRGYRYLVSREGDRPLEWEDLRKHGIWTLAPYLRIAEAMLTDCLDFTRAWRPDLIVYEATTYAGPIVSAMLGVPAVRHAWGVDYSYNFHEFEDEALAPHRAALKLDAIDTLGAATVDPCPASMQIGPTEHVDAEVRRLWMRYVPYNGPGVVPGWLASPPARRRICVTWGYVVGSFYRDSFRIGDVLRALDGIDAEIVAAVPPGAREEVGEVPDGVRVVEGVPLQLILPTCDLFVSQGGLGGMMTAMSCGVPQLVLPPVPDQVLNARRLDRTGAGRFAFLAETGPDELHALVAHLLDTPSYAAAARRLRDESAAQPGPAAMVQTLTELALEGSAR</sequence>
<dbReference type="Pfam" id="PF06722">
    <property type="entry name" value="EryCIII-like_C"/>
    <property type="match status" value="1"/>
</dbReference>
<evidence type="ECO:0000313" key="7">
    <source>
        <dbReference type="Proteomes" id="UP001596004"/>
    </source>
</evidence>
<dbReference type="InterPro" id="IPR050426">
    <property type="entry name" value="Glycosyltransferase_28"/>
</dbReference>
<comment type="similarity">
    <text evidence="1">Belongs to the glycosyltransferase 28 family.</text>
</comment>
<evidence type="ECO:0000259" key="5">
    <source>
        <dbReference type="Pfam" id="PF21036"/>
    </source>
</evidence>
<dbReference type="Gene3D" id="3.40.50.2000">
    <property type="entry name" value="Glycogen Phosphorylase B"/>
    <property type="match status" value="2"/>
</dbReference>
<evidence type="ECO:0000256" key="3">
    <source>
        <dbReference type="ARBA" id="ARBA00022679"/>
    </source>
</evidence>
<organism evidence="6 7">
    <name type="scientific">Sphaerisporangium dianthi</name>
    <dbReference type="NCBI Taxonomy" id="1436120"/>
    <lineage>
        <taxon>Bacteria</taxon>
        <taxon>Bacillati</taxon>
        <taxon>Actinomycetota</taxon>
        <taxon>Actinomycetes</taxon>
        <taxon>Streptosporangiales</taxon>
        <taxon>Streptosporangiaceae</taxon>
        <taxon>Sphaerisporangium</taxon>
    </lineage>
</organism>
<dbReference type="CDD" id="cd03784">
    <property type="entry name" value="GT1_Gtf-like"/>
    <property type="match status" value="1"/>
</dbReference>
<dbReference type="RefSeq" id="WP_380842388.1">
    <property type="nucleotide sequence ID" value="NZ_JBHSFP010000014.1"/>
</dbReference>
<reference evidence="7" key="1">
    <citation type="journal article" date="2019" name="Int. J. Syst. Evol. Microbiol.">
        <title>The Global Catalogue of Microorganisms (GCM) 10K type strain sequencing project: providing services to taxonomists for standard genome sequencing and annotation.</title>
        <authorList>
            <consortium name="The Broad Institute Genomics Platform"/>
            <consortium name="The Broad Institute Genome Sequencing Center for Infectious Disease"/>
            <person name="Wu L."/>
            <person name="Ma J."/>
        </authorList>
    </citation>
    <scope>NUCLEOTIDE SEQUENCE [LARGE SCALE GENOMIC DNA]</scope>
    <source>
        <strain evidence="7">CGMCC 4.7132</strain>
    </source>
</reference>
<dbReference type="PANTHER" id="PTHR48050:SF13">
    <property type="entry name" value="STEROL 3-BETA-GLUCOSYLTRANSFERASE UGT80A2"/>
    <property type="match status" value="1"/>
</dbReference>
<dbReference type="SUPFAM" id="SSF53756">
    <property type="entry name" value="UDP-Glycosyltransferase/glycogen phosphorylase"/>
    <property type="match status" value="1"/>
</dbReference>
<keyword evidence="3" id="KW-0808">Transferase</keyword>